<dbReference type="Pfam" id="PF11456">
    <property type="entry name" value="DUF3019"/>
    <property type="match status" value="1"/>
</dbReference>
<sequence length="126" mass="14671">MYFNSLSVLFLVQLTPEAAIPIPPTLLVQPERCIALRKGRNCYAQLTFSWDLPIAANYCLKSSNSESVLYCWQAAKSGHVEHEFNQQKTHEYQLINSDTGAILGQTQVHVQWVYKNRQKKRRWRLF</sequence>
<dbReference type="InterPro" id="IPR021559">
    <property type="entry name" value="DUF3019"/>
</dbReference>
<protein>
    <recommendedName>
        <fullName evidence="3">DUF3019 domain-containing protein</fullName>
    </recommendedName>
</protein>
<keyword evidence="2" id="KW-1185">Reference proteome</keyword>
<evidence type="ECO:0000313" key="2">
    <source>
        <dbReference type="Proteomes" id="UP000615755"/>
    </source>
</evidence>
<proteinExistence type="predicted"/>
<evidence type="ECO:0000313" key="1">
    <source>
        <dbReference type="EMBL" id="MBE0367458.1"/>
    </source>
</evidence>
<accession>A0ABR9ECG8</accession>
<evidence type="ECO:0008006" key="3">
    <source>
        <dbReference type="Google" id="ProtNLM"/>
    </source>
</evidence>
<organism evidence="1 2">
    <name type="scientific">Pseudoalteromonas aurantia 208</name>
    <dbReference type="NCBI Taxonomy" id="1314867"/>
    <lineage>
        <taxon>Bacteria</taxon>
        <taxon>Pseudomonadati</taxon>
        <taxon>Pseudomonadota</taxon>
        <taxon>Gammaproteobacteria</taxon>
        <taxon>Alteromonadales</taxon>
        <taxon>Pseudoalteromonadaceae</taxon>
        <taxon>Pseudoalteromonas</taxon>
    </lineage>
</organism>
<gene>
    <name evidence="1" type="ORF">PAUR_a0816</name>
</gene>
<dbReference type="RefSeq" id="WP_192506888.1">
    <property type="nucleotide sequence ID" value="NZ_AQGV01000012.1"/>
</dbReference>
<name>A0ABR9ECG8_9GAMM</name>
<dbReference type="Proteomes" id="UP000615755">
    <property type="component" value="Unassembled WGS sequence"/>
</dbReference>
<dbReference type="EMBL" id="AQGV01000012">
    <property type="protein sequence ID" value="MBE0367458.1"/>
    <property type="molecule type" value="Genomic_DNA"/>
</dbReference>
<reference evidence="1 2" key="1">
    <citation type="submission" date="2015-03" db="EMBL/GenBank/DDBJ databases">
        <title>Genome sequence of Pseudoalteromonas aurantia.</title>
        <authorList>
            <person name="Xie B.-B."/>
            <person name="Rong J.-C."/>
            <person name="Qin Q.-L."/>
            <person name="Zhang Y.-Z."/>
        </authorList>
    </citation>
    <scope>NUCLEOTIDE SEQUENCE [LARGE SCALE GENOMIC DNA]</scope>
    <source>
        <strain evidence="1 2">208</strain>
    </source>
</reference>
<comment type="caution">
    <text evidence="1">The sequence shown here is derived from an EMBL/GenBank/DDBJ whole genome shotgun (WGS) entry which is preliminary data.</text>
</comment>